<organism evidence="1">
    <name type="scientific">Timema poppense</name>
    <name type="common">Walking stick</name>
    <dbReference type="NCBI Taxonomy" id="170557"/>
    <lineage>
        <taxon>Eukaryota</taxon>
        <taxon>Metazoa</taxon>
        <taxon>Ecdysozoa</taxon>
        <taxon>Arthropoda</taxon>
        <taxon>Hexapoda</taxon>
        <taxon>Insecta</taxon>
        <taxon>Pterygota</taxon>
        <taxon>Neoptera</taxon>
        <taxon>Polyneoptera</taxon>
        <taxon>Phasmatodea</taxon>
        <taxon>Timematodea</taxon>
        <taxon>Timematoidea</taxon>
        <taxon>Timematidae</taxon>
        <taxon>Timema</taxon>
    </lineage>
</organism>
<dbReference type="EMBL" id="OD000335">
    <property type="protein sequence ID" value="CAD7397091.1"/>
    <property type="molecule type" value="Genomic_DNA"/>
</dbReference>
<accession>A0A7R9GUC6</accession>
<protein>
    <submittedName>
        <fullName evidence="1">Uncharacterized protein</fullName>
    </submittedName>
</protein>
<name>A0A7R9GUC6_TIMPO</name>
<evidence type="ECO:0000313" key="1">
    <source>
        <dbReference type="EMBL" id="CAD7397091.1"/>
    </source>
</evidence>
<reference evidence="1" key="1">
    <citation type="submission" date="2020-11" db="EMBL/GenBank/DDBJ databases">
        <authorList>
            <person name="Tran Van P."/>
        </authorList>
    </citation>
    <scope>NUCLEOTIDE SEQUENCE</scope>
</reference>
<gene>
    <name evidence="1" type="ORF">TPSB3V08_LOCUS983</name>
</gene>
<proteinExistence type="predicted"/>
<sequence length="391" mass="43020">MEIFTQNSSPMTSLVLTDSSQRTSLESYQSKLCIPTLNHMICKNICLAAVTFDSQNLGQGLCRGRLVALTSQHATTGRGHSLREQSLPQKLYLTQHWGSGVNSNRSHSRNRLSQTADDGEVERKCTLICVEGEWKTIKDKPPPAHPTEIRTSISPSSAVKLNTTSALANHANRGGLFLCVAIVTLSFEGMGVCASPAARDIDWPDTQVSRLVAMATSLHRHGNHLVTAVSNLASVPPTVEHGARLALKLWLWLEESPCSLQPAICSNVEWHLSAELSWSYYLWQHMPIHEDVLLTFGLSPKVDVDKEGFPSPPLGAWGISASAEAVGGGACMLQERSSRMSWRRWFGSRGVTVISVLGEVRGSITDADTFPIRGGLFRWNDRIASRYSYRR</sequence>
<dbReference type="AlphaFoldDB" id="A0A7R9GUC6"/>